<dbReference type="AlphaFoldDB" id="A0A7C3DY69"/>
<evidence type="ECO:0000259" key="11">
    <source>
        <dbReference type="Pfam" id="PF08245"/>
    </source>
</evidence>
<evidence type="ECO:0000256" key="1">
    <source>
        <dbReference type="ARBA" id="ARBA00022598"/>
    </source>
</evidence>
<evidence type="ECO:0000256" key="7">
    <source>
        <dbReference type="ARBA" id="ARBA00023306"/>
    </source>
</evidence>
<keyword evidence="8" id="KW-0961">Cell wall biogenesis/degradation</keyword>
<dbReference type="InterPro" id="IPR036565">
    <property type="entry name" value="Mur-like_cat_sf"/>
</dbReference>
<dbReference type="PANTHER" id="PTHR43024:SF1">
    <property type="entry name" value="UDP-N-ACETYLMURAMOYL-TRIPEPTIDE--D-ALANYL-D-ALANINE LIGASE"/>
    <property type="match status" value="1"/>
</dbReference>
<dbReference type="SUPFAM" id="SSF53623">
    <property type="entry name" value="MurD-like peptide ligases, catalytic domain"/>
    <property type="match status" value="1"/>
</dbReference>
<keyword evidence="6" id="KW-0573">Peptidoglycan synthesis</keyword>
<dbReference type="GO" id="GO:0016881">
    <property type="term" value="F:acid-amino acid ligase activity"/>
    <property type="evidence" value="ECO:0007669"/>
    <property type="project" value="InterPro"/>
</dbReference>
<comment type="caution">
    <text evidence="12">The sequence shown here is derived from an EMBL/GenBank/DDBJ whole genome shotgun (WGS) entry which is preliminary data.</text>
</comment>
<evidence type="ECO:0000313" key="12">
    <source>
        <dbReference type="EMBL" id="HFG21527.1"/>
    </source>
</evidence>
<dbReference type="InterPro" id="IPR051046">
    <property type="entry name" value="MurCDEF_CellWall_CoF430Synth"/>
</dbReference>
<proteinExistence type="predicted"/>
<evidence type="ECO:0000256" key="5">
    <source>
        <dbReference type="ARBA" id="ARBA00022960"/>
    </source>
</evidence>
<dbReference type="Gene3D" id="3.40.1190.10">
    <property type="entry name" value="Mur-like, catalytic domain"/>
    <property type="match status" value="1"/>
</dbReference>
<keyword evidence="5" id="KW-0133">Cell shape</keyword>
<accession>A0A7C3DY69</accession>
<keyword evidence="7" id="KW-0131">Cell cycle</keyword>
<name>A0A7C3DY69_MEIRU</name>
<dbReference type="SUPFAM" id="SSF63418">
    <property type="entry name" value="MurE/MurF N-terminal domain"/>
    <property type="match status" value="1"/>
</dbReference>
<dbReference type="GO" id="GO:0008360">
    <property type="term" value="P:regulation of cell shape"/>
    <property type="evidence" value="ECO:0007669"/>
    <property type="project" value="UniProtKB-KW"/>
</dbReference>
<dbReference type="Pfam" id="PF01225">
    <property type="entry name" value="Mur_ligase"/>
    <property type="match status" value="1"/>
</dbReference>
<dbReference type="InterPro" id="IPR013221">
    <property type="entry name" value="Mur_ligase_cen"/>
</dbReference>
<dbReference type="GO" id="GO:0009252">
    <property type="term" value="P:peptidoglycan biosynthetic process"/>
    <property type="evidence" value="ECO:0007669"/>
    <property type="project" value="UniProtKB-KW"/>
</dbReference>
<dbReference type="Pfam" id="PF02875">
    <property type="entry name" value="Mur_ligase_C"/>
    <property type="match status" value="1"/>
</dbReference>
<keyword evidence="1 12" id="KW-0436">Ligase</keyword>
<organism evidence="12">
    <name type="scientific">Meiothermus ruber</name>
    <dbReference type="NCBI Taxonomy" id="277"/>
    <lineage>
        <taxon>Bacteria</taxon>
        <taxon>Thermotogati</taxon>
        <taxon>Deinococcota</taxon>
        <taxon>Deinococci</taxon>
        <taxon>Thermales</taxon>
        <taxon>Thermaceae</taxon>
        <taxon>Meiothermus</taxon>
    </lineage>
</organism>
<sequence>MVQPNDLKELRPEWVARLTGGRVHPGTGVAHDLHWDSRQVGPGTAFFALPGMQTHGREFGLQAMQAGAAFVVTDLAHPGAVQVTKPERALLAVGRALRDRFSGTVLAVGGSSGKTTTKACLAQGLAWPAPEGNLNNAPGLARFFFHLEQAEGCVVELGIDRLLEMAELAYMARPDFAVLTSLGVEHLEGLGSLENVVREESWLLHVSPIRLASSQAAEFLNLPHLKTYGIGAGDFRGEGLEMGLESTRFRFEGHTVTLPYPGVGPAMGALAALAAACMLEKPLPEVIERLSALKLPPGRMQRLRLGAVNFIHDAYNANPLSFRAGMAFLQTLPGRKWLVLGRMAELGEEALKHHLEAARLAAQVSPNLVFIGPFAQQQAAEAGGIALETIEEAVQFLTRRVQPGDLVYLKASRSVGLERLLELWPGEAREGA</sequence>
<dbReference type="EMBL" id="DSWI01000031">
    <property type="protein sequence ID" value="HFG21527.1"/>
    <property type="molecule type" value="Genomic_DNA"/>
</dbReference>
<gene>
    <name evidence="12" type="ORF">ENS82_12595</name>
</gene>
<dbReference type="SUPFAM" id="SSF53244">
    <property type="entry name" value="MurD-like peptide ligases, peptide-binding domain"/>
    <property type="match status" value="1"/>
</dbReference>
<keyword evidence="3" id="KW-0547">Nucleotide-binding</keyword>
<evidence type="ECO:0000259" key="9">
    <source>
        <dbReference type="Pfam" id="PF01225"/>
    </source>
</evidence>
<reference evidence="12" key="1">
    <citation type="journal article" date="2020" name="mSystems">
        <title>Genome- and Community-Level Interaction Insights into Carbon Utilization and Element Cycling Functions of Hydrothermarchaeota in Hydrothermal Sediment.</title>
        <authorList>
            <person name="Zhou Z."/>
            <person name="Liu Y."/>
            <person name="Xu W."/>
            <person name="Pan J."/>
            <person name="Luo Z.H."/>
            <person name="Li M."/>
        </authorList>
    </citation>
    <scope>NUCLEOTIDE SEQUENCE [LARGE SCALE GENOMIC DNA]</scope>
    <source>
        <strain evidence="12">SpSt-524</strain>
    </source>
</reference>
<dbReference type="GO" id="GO:0071555">
    <property type="term" value="P:cell wall organization"/>
    <property type="evidence" value="ECO:0007669"/>
    <property type="project" value="UniProtKB-KW"/>
</dbReference>
<dbReference type="InterPro" id="IPR036615">
    <property type="entry name" value="Mur_ligase_C_dom_sf"/>
</dbReference>
<feature type="domain" description="Mur ligase C-terminal" evidence="10">
    <location>
        <begin position="298"/>
        <end position="413"/>
    </location>
</feature>
<evidence type="ECO:0000256" key="6">
    <source>
        <dbReference type="ARBA" id="ARBA00022984"/>
    </source>
</evidence>
<dbReference type="Gene3D" id="3.90.190.20">
    <property type="entry name" value="Mur ligase, C-terminal domain"/>
    <property type="match status" value="1"/>
</dbReference>
<evidence type="ECO:0000256" key="2">
    <source>
        <dbReference type="ARBA" id="ARBA00022618"/>
    </source>
</evidence>
<feature type="domain" description="Mur ligase central" evidence="11">
    <location>
        <begin position="108"/>
        <end position="276"/>
    </location>
</feature>
<dbReference type="InterPro" id="IPR004101">
    <property type="entry name" value="Mur_ligase_C"/>
</dbReference>
<evidence type="ECO:0000256" key="8">
    <source>
        <dbReference type="ARBA" id="ARBA00023316"/>
    </source>
</evidence>
<dbReference type="GO" id="GO:0005524">
    <property type="term" value="F:ATP binding"/>
    <property type="evidence" value="ECO:0007669"/>
    <property type="project" value="UniProtKB-KW"/>
</dbReference>
<dbReference type="Gene3D" id="3.40.1390.10">
    <property type="entry name" value="MurE/MurF, N-terminal domain"/>
    <property type="match status" value="1"/>
</dbReference>
<feature type="domain" description="Mur ligase N-terminal catalytic" evidence="9">
    <location>
        <begin position="31"/>
        <end position="77"/>
    </location>
</feature>
<dbReference type="InterPro" id="IPR035911">
    <property type="entry name" value="MurE/MurF_N"/>
</dbReference>
<evidence type="ECO:0000259" key="10">
    <source>
        <dbReference type="Pfam" id="PF02875"/>
    </source>
</evidence>
<evidence type="ECO:0000256" key="3">
    <source>
        <dbReference type="ARBA" id="ARBA00022741"/>
    </source>
</evidence>
<keyword evidence="2" id="KW-0132">Cell division</keyword>
<dbReference type="PANTHER" id="PTHR43024">
    <property type="entry name" value="UDP-N-ACETYLMURAMOYL-TRIPEPTIDE--D-ALANYL-D-ALANINE LIGASE"/>
    <property type="match status" value="1"/>
</dbReference>
<keyword evidence="4" id="KW-0067">ATP-binding</keyword>
<dbReference type="Pfam" id="PF08245">
    <property type="entry name" value="Mur_ligase_M"/>
    <property type="match status" value="1"/>
</dbReference>
<dbReference type="InterPro" id="IPR000713">
    <property type="entry name" value="Mur_ligase_N"/>
</dbReference>
<dbReference type="GO" id="GO:0051301">
    <property type="term" value="P:cell division"/>
    <property type="evidence" value="ECO:0007669"/>
    <property type="project" value="UniProtKB-KW"/>
</dbReference>
<protein>
    <submittedName>
        <fullName evidence="12">UDP-N-acetylmuramoylalanyl-D-glutamyl-2, 6-diaminopimelate--D-alanyl-D-alanine ligase</fullName>
    </submittedName>
</protein>
<evidence type="ECO:0000256" key="4">
    <source>
        <dbReference type="ARBA" id="ARBA00022840"/>
    </source>
</evidence>